<feature type="domain" description="N-acetyltransferase" evidence="1">
    <location>
        <begin position="1"/>
        <end position="157"/>
    </location>
</feature>
<dbReference type="PANTHER" id="PTHR39173:SF1">
    <property type="entry name" value="ACETYLTRANSFERASE"/>
    <property type="match status" value="1"/>
</dbReference>
<dbReference type="CDD" id="cd04301">
    <property type="entry name" value="NAT_SF"/>
    <property type="match status" value="2"/>
</dbReference>
<dbReference type="RefSeq" id="WP_147130325.1">
    <property type="nucleotide sequence ID" value="NZ_BJXA01000014.1"/>
</dbReference>
<dbReference type="AlphaFoldDB" id="A0A511MC50"/>
<feature type="domain" description="N-acetyltransferase" evidence="1">
    <location>
        <begin position="172"/>
        <end position="333"/>
    </location>
</feature>
<evidence type="ECO:0000259" key="1">
    <source>
        <dbReference type="PROSITE" id="PS51186"/>
    </source>
</evidence>
<proteinExistence type="predicted"/>
<name>A0A511MC50_9NOCA</name>
<protein>
    <recommendedName>
        <fullName evidence="1">N-acetyltransferase domain-containing protein</fullName>
    </recommendedName>
</protein>
<accession>A0A511MC50</accession>
<dbReference type="InterPro" id="IPR016181">
    <property type="entry name" value="Acyl_CoA_acyltransferase"/>
</dbReference>
<comment type="caution">
    <text evidence="2">The sequence shown here is derived from an EMBL/GenBank/DDBJ whole genome shotgun (WGS) entry which is preliminary data.</text>
</comment>
<keyword evidence="3" id="KW-1185">Reference proteome</keyword>
<gene>
    <name evidence="2" type="ORF">NN4_27610</name>
</gene>
<dbReference type="InterPro" id="IPR000182">
    <property type="entry name" value="GNAT_dom"/>
</dbReference>
<evidence type="ECO:0000313" key="3">
    <source>
        <dbReference type="Proteomes" id="UP000321424"/>
    </source>
</evidence>
<dbReference type="Proteomes" id="UP000321424">
    <property type="component" value="Unassembled WGS sequence"/>
</dbReference>
<dbReference type="GO" id="GO:0016747">
    <property type="term" value="F:acyltransferase activity, transferring groups other than amino-acyl groups"/>
    <property type="evidence" value="ECO:0007669"/>
    <property type="project" value="InterPro"/>
</dbReference>
<dbReference type="Pfam" id="PF00583">
    <property type="entry name" value="Acetyltransf_1"/>
    <property type="match status" value="1"/>
</dbReference>
<evidence type="ECO:0000313" key="2">
    <source>
        <dbReference type="EMBL" id="GEM38242.1"/>
    </source>
</evidence>
<sequence length="333" mass="36142">MTIRRVDSDAWQLVRTVRLAALTEARDGVFGSAFEVASAWDEGQWRRWMDGQALFVAAGDGELLGSAGGVPGAEGPSVESVWVSPPARGTGISDLLVGAVADWARADGHDRLRLWFTDSNAHARTLYTRLGFTATGRNRHALDAPAVAEIEMALPLTSGSRTASPSRSHLGLGLRLLGPHDEAQFLAVRARLHADGFDFAKDYRGPWAAYLDQLDRARQGIDLAPETVPSTFLMAEDAAGQIIGSSDIRHRLTRRLSHWGGHIGYVVMPEHRGRGYGTQILRQTLPLAKDLGIARALLTCRSDNTASRRVITACGGDLDTITDDGICHYWLPT</sequence>
<dbReference type="OrthoDB" id="9797989at2"/>
<dbReference type="SUPFAM" id="SSF55729">
    <property type="entry name" value="Acyl-CoA N-acyltransferases (Nat)"/>
    <property type="match status" value="2"/>
</dbReference>
<organism evidence="2 3">
    <name type="scientific">Nocardia ninae NBRC 108245</name>
    <dbReference type="NCBI Taxonomy" id="1210091"/>
    <lineage>
        <taxon>Bacteria</taxon>
        <taxon>Bacillati</taxon>
        <taxon>Actinomycetota</taxon>
        <taxon>Actinomycetes</taxon>
        <taxon>Mycobacteriales</taxon>
        <taxon>Nocardiaceae</taxon>
        <taxon>Nocardia</taxon>
    </lineage>
</organism>
<dbReference type="EMBL" id="BJXA01000014">
    <property type="protein sequence ID" value="GEM38242.1"/>
    <property type="molecule type" value="Genomic_DNA"/>
</dbReference>
<dbReference type="Gene3D" id="3.40.630.30">
    <property type="match status" value="2"/>
</dbReference>
<dbReference type="PROSITE" id="PS51186">
    <property type="entry name" value="GNAT"/>
    <property type="match status" value="2"/>
</dbReference>
<reference evidence="2 3" key="1">
    <citation type="submission" date="2019-07" db="EMBL/GenBank/DDBJ databases">
        <title>Whole genome shotgun sequence of Nocardia ninae NBRC 108245.</title>
        <authorList>
            <person name="Hosoyama A."/>
            <person name="Uohara A."/>
            <person name="Ohji S."/>
            <person name="Ichikawa N."/>
        </authorList>
    </citation>
    <scope>NUCLEOTIDE SEQUENCE [LARGE SCALE GENOMIC DNA]</scope>
    <source>
        <strain evidence="2 3">NBRC 108245</strain>
    </source>
</reference>
<dbReference type="PANTHER" id="PTHR39173">
    <property type="entry name" value="ACETYLTRANSFERASE"/>
    <property type="match status" value="1"/>
</dbReference>
<dbReference type="Pfam" id="PF13302">
    <property type="entry name" value="Acetyltransf_3"/>
    <property type="match status" value="1"/>
</dbReference>